<evidence type="ECO:0000256" key="6">
    <source>
        <dbReference type="ARBA" id="ARBA00022679"/>
    </source>
</evidence>
<evidence type="ECO:0000256" key="5">
    <source>
        <dbReference type="ARBA" id="ARBA00022676"/>
    </source>
</evidence>
<evidence type="ECO:0000256" key="12">
    <source>
        <dbReference type="SAM" id="Phobius"/>
    </source>
</evidence>
<evidence type="ECO:0000313" key="15">
    <source>
        <dbReference type="EMBL" id="KAK4189114.1"/>
    </source>
</evidence>
<dbReference type="Proteomes" id="UP001302126">
    <property type="component" value="Unassembled WGS sequence"/>
</dbReference>
<comment type="subcellular location">
    <subcellularLocation>
        <location evidence="1">Membrane</location>
        <topology evidence="1">Single-pass type II membrane protein</topology>
    </subcellularLocation>
</comment>
<keyword evidence="8" id="KW-0547">Nucleotide-binding</keyword>
<name>A0AAN7AJN2_9PEZI</name>
<dbReference type="GO" id="GO:0000166">
    <property type="term" value="F:nucleotide binding"/>
    <property type="evidence" value="ECO:0007669"/>
    <property type="project" value="UniProtKB-KW"/>
</dbReference>
<dbReference type="Pfam" id="PF00024">
    <property type="entry name" value="PAN_1"/>
    <property type="match status" value="1"/>
</dbReference>
<keyword evidence="5" id="KW-0328">Glycosyltransferase</keyword>
<evidence type="ECO:0000256" key="1">
    <source>
        <dbReference type="ARBA" id="ARBA00004606"/>
    </source>
</evidence>
<dbReference type="InterPro" id="IPR003378">
    <property type="entry name" value="Fringe-like_glycosylTrfase"/>
</dbReference>
<dbReference type="GO" id="GO:0016020">
    <property type="term" value="C:membrane"/>
    <property type="evidence" value="ECO:0007669"/>
    <property type="project" value="UniProtKB-SubCell"/>
</dbReference>
<dbReference type="InterPro" id="IPR003609">
    <property type="entry name" value="Pan_app"/>
</dbReference>
<keyword evidence="10 12" id="KW-1133">Transmembrane helix</keyword>
<dbReference type="Gene3D" id="3.50.4.10">
    <property type="entry name" value="Hepatocyte Growth Factor"/>
    <property type="match status" value="1"/>
</dbReference>
<gene>
    <name evidence="15" type="ORF">QBC35DRAFT_381056</name>
</gene>
<organism evidence="15 16">
    <name type="scientific">Podospora australis</name>
    <dbReference type="NCBI Taxonomy" id="1536484"/>
    <lineage>
        <taxon>Eukaryota</taxon>
        <taxon>Fungi</taxon>
        <taxon>Dikarya</taxon>
        <taxon>Ascomycota</taxon>
        <taxon>Pezizomycotina</taxon>
        <taxon>Sordariomycetes</taxon>
        <taxon>Sordariomycetidae</taxon>
        <taxon>Sordariales</taxon>
        <taxon>Podosporaceae</taxon>
        <taxon>Podospora</taxon>
    </lineage>
</organism>
<keyword evidence="6" id="KW-0808">Transferase</keyword>
<keyword evidence="11 12" id="KW-0472">Membrane</keyword>
<evidence type="ECO:0000256" key="9">
    <source>
        <dbReference type="ARBA" id="ARBA00022968"/>
    </source>
</evidence>
<dbReference type="Pfam" id="PF02434">
    <property type="entry name" value="Fringe"/>
    <property type="match status" value="1"/>
</dbReference>
<evidence type="ECO:0000259" key="14">
    <source>
        <dbReference type="Pfam" id="PF02434"/>
    </source>
</evidence>
<keyword evidence="9" id="KW-0735">Signal-anchor</keyword>
<evidence type="ECO:0000256" key="2">
    <source>
        <dbReference type="ARBA" id="ARBA00004922"/>
    </source>
</evidence>
<reference evidence="15" key="1">
    <citation type="journal article" date="2023" name="Mol. Phylogenet. Evol.">
        <title>Genome-scale phylogeny and comparative genomics of the fungal order Sordariales.</title>
        <authorList>
            <person name="Hensen N."/>
            <person name="Bonometti L."/>
            <person name="Westerberg I."/>
            <person name="Brannstrom I.O."/>
            <person name="Guillou S."/>
            <person name="Cros-Aarteil S."/>
            <person name="Calhoun S."/>
            <person name="Haridas S."/>
            <person name="Kuo A."/>
            <person name="Mondo S."/>
            <person name="Pangilinan J."/>
            <person name="Riley R."/>
            <person name="LaButti K."/>
            <person name="Andreopoulos B."/>
            <person name="Lipzen A."/>
            <person name="Chen C."/>
            <person name="Yan M."/>
            <person name="Daum C."/>
            <person name="Ng V."/>
            <person name="Clum A."/>
            <person name="Steindorff A."/>
            <person name="Ohm R.A."/>
            <person name="Martin F."/>
            <person name="Silar P."/>
            <person name="Natvig D.O."/>
            <person name="Lalanne C."/>
            <person name="Gautier V."/>
            <person name="Ament-Velasquez S.L."/>
            <person name="Kruys A."/>
            <person name="Hutchinson M.I."/>
            <person name="Powell A.J."/>
            <person name="Barry K."/>
            <person name="Miller A.N."/>
            <person name="Grigoriev I.V."/>
            <person name="Debuchy R."/>
            <person name="Gladieux P."/>
            <person name="Hiltunen Thoren M."/>
            <person name="Johannesson H."/>
        </authorList>
    </citation>
    <scope>NUCLEOTIDE SEQUENCE</scope>
    <source>
        <strain evidence="15">PSN309</strain>
    </source>
</reference>
<evidence type="ECO:0000256" key="11">
    <source>
        <dbReference type="ARBA" id="ARBA00023136"/>
    </source>
</evidence>
<dbReference type="AlphaFoldDB" id="A0AAN7AJN2"/>
<reference evidence="15" key="2">
    <citation type="submission" date="2023-05" db="EMBL/GenBank/DDBJ databases">
        <authorList>
            <consortium name="Lawrence Berkeley National Laboratory"/>
            <person name="Steindorff A."/>
            <person name="Hensen N."/>
            <person name="Bonometti L."/>
            <person name="Westerberg I."/>
            <person name="Brannstrom I.O."/>
            <person name="Guillou S."/>
            <person name="Cros-Aarteil S."/>
            <person name="Calhoun S."/>
            <person name="Haridas S."/>
            <person name="Kuo A."/>
            <person name="Mondo S."/>
            <person name="Pangilinan J."/>
            <person name="Riley R."/>
            <person name="Labutti K."/>
            <person name="Andreopoulos B."/>
            <person name="Lipzen A."/>
            <person name="Chen C."/>
            <person name="Yanf M."/>
            <person name="Daum C."/>
            <person name="Ng V."/>
            <person name="Clum A."/>
            <person name="Ohm R."/>
            <person name="Martin F."/>
            <person name="Silar P."/>
            <person name="Natvig D."/>
            <person name="Lalanne C."/>
            <person name="Gautier V."/>
            <person name="Ament-Velasquez S.L."/>
            <person name="Kruys A."/>
            <person name="Hutchinson M.I."/>
            <person name="Powell A.J."/>
            <person name="Barry K."/>
            <person name="Miller A.N."/>
            <person name="Grigoriev I.V."/>
            <person name="Debuchy R."/>
            <person name="Gladieux P."/>
            <person name="Thoren M.H."/>
            <person name="Johannesson H."/>
        </authorList>
    </citation>
    <scope>NUCLEOTIDE SEQUENCE</scope>
    <source>
        <strain evidence="15">PSN309</strain>
    </source>
</reference>
<feature type="domain" description="Fringe-like glycosyltransferase" evidence="14">
    <location>
        <begin position="228"/>
        <end position="301"/>
    </location>
</feature>
<evidence type="ECO:0000256" key="10">
    <source>
        <dbReference type="ARBA" id="ARBA00022989"/>
    </source>
</evidence>
<dbReference type="InterPro" id="IPR026050">
    <property type="entry name" value="C1GALT1/C1GALT1_chp1"/>
</dbReference>
<proteinExistence type="inferred from homology"/>
<evidence type="ECO:0000259" key="13">
    <source>
        <dbReference type="Pfam" id="PF00024"/>
    </source>
</evidence>
<evidence type="ECO:0000256" key="4">
    <source>
        <dbReference type="ARBA" id="ARBA00012557"/>
    </source>
</evidence>
<evidence type="ECO:0000313" key="16">
    <source>
        <dbReference type="Proteomes" id="UP001302126"/>
    </source>
</evidence>
<dbReference type="PANTHER" id="PTHR23033:SF40">
    <property type="entry name" value="APPLE DOMAIN-CONTAINING PROTEIN"/>
    <property type="match status" value="1"/>
</dbReference>
<evidence type="ECO:0000256" key="7">
    <source>
        <dbReference type="ARBA" id="ARBA00022692"/>
    </source>
</evidence>
<dbReference type="GO" id="GO:0016263">
    <property type="term" value="F:glycoprotein-N-acetylgalactosamine 3-beta-galactosyltransferase activity"/>
    <property type="evidence" value="ECO:0007669"/>
    <property type="project" value="UniProtKB-EC"/>
</dbReference>
<feature type="transmembrane region" description="Helical" evidence="12">
    <location>
        <begin position="39"/>
        <end position="57"/>
    </location>
</feature>
<dbReference type="PANTHER" id="PTHR23033">
    <property type="entry name" value="BETA1,3-GALACTOSYLTRANSFERASE"/>
    <property type="match status" value="1"/>
</dbReference>
<evidence type="ECO:0000256" key="8">
    <source>
        <dbReference type="ARBA" id="ARBA00022741"/>
    </source>
</evidence>
<dbReference type="Gene3D" id="3.90.550.50">
    <property type="match status" value="1"/>
</dbReference>
<protein>
    <recommendedName>
        <fullName evidence="4">N-acetylgalactosaminide beta-1,3-galactosyltransferase</fullName>
        <ecNumber evidence="4">2.4.1.122</ecNumber>
    </recommendedName>
</protein>
<comment type="similarity">
    <text evidence="3">Belongs to the glycosyltransferase 31 family. Beta3-Gal-T subfamily.</text>
</comment>
<feature type="domain" description="Apple" evidence="13">
    <location>
        <begin position="416"/>
        <end position="456"/>
    </location>
</feature>
<keyword evidence="16" id="KW-1185">Reference proteome</keyword>
<sequence>MSQVSWDRIGQGPRQPPRSTSYLLLLRPKRSWRRFLPKLRSIITFCLCLFFFAWLILPYDNVVRLAVRWNLHRLHHAWTTRPAESWVFAARPEFPVDLGEDTLVVLKTGYGTRDRVPAWLEALSPGNELKDVLVIADYSYSATKPDNKESFSWKGRSLPVYDMVERALGHENLRGYYQEHPRVKKYEDLKEAVEKGEEERAKKLSKRFGWELDALKFMSGLEFAYDRFPRKKWYLLVDDDTFLVQPSLKPFLGHLDPEQTHYLGNAVGDFKARFAHGGSAIILSQATMQSLIVDNGDALKTSYLDSLDEVWGDRLLAKALIRLGIYLDESYCHLFNGEPPRYSKIRTDRICSPVLSFHTLPSPDKMRQVGEHFRNVSKPVFWLDLWDIYGVTPPWRQADETATKEWDYVGEPDEQVLTIKKIATASDCMAHCEKRSRGCLAWTWEAETMDCHISPWMIVGDKAGGKVSGINLSRARHLETNCLLY</sequence>
<evidence type="ECO:0000256" key="3">
    <source>
        <dbReference type="ARBA" id="ARBA00006462"/>
    </source>
</evidence>
<comment type="caution">
    <text evidence="15">The sequence shown here is derived from an EMBL/GenBank/DDBJ whole genome shotgun (WGS) entry which is preliminary data.</text>
</comment>
<dbReference type="EMBL" id="MU864379">
    <property type="protein sequence ID" value="KAK4189114.1"/>
    <property type="molecule type" value="Genomic_DNA"/>
</dbReference>
<comment type="pathway">
    <text evidence="2">Protein modification; protein glycosylation.</text>
</comment>
<keyword evidence="7 12" id="KW-0812">Transmembrane</keyword>
<dbReference type="EC" id="2.4.1.122" evidence="4"/>
<accession>A0AAN7AJN2</accession>